<dbReference type="Gene3D" id="2.40.10.10">
    <property type="entry name" value="Trypsin-like serine proteases"/>
    <property type="match status" value="2"/>
</dbReference>
<dbReference type="AlphaFoldDB" id="A0AA36CI81"/>
<comment type="caution">
    <text evidence="4">The sequence shown here is derived from an EMBL/GenBank/DDBJ whole genome shotgun (WGS) entry which is preliminary data.</text>
</comment>
<reference evidence="4" key="1">
    <citation type="submission" date="2023-06" db="EMBL/GenBank/DDBJ databases">
        <authorList>
            <person name="Delattre M."/>
        </authorList>
    </citation>
    <scope>NUCLEOTIDE SEQUENCE</scope>
    <source>
        <strain evidence="4">AF72</strain>
    </source>
</reference>
<evidence type="ECO:0000256" key="1">
    <source>
        <dbReference type="ARBA" id="ARBA00023157"/>
    </source>
</evidence>
<evidence type="ECO:0000313" key="5">
    <source>
        <dbReference type="Proteomes" id="UP001177023"/>
    </source>
</evidence>
<protein>
    <recommendedName>
        <fullName evidence="3">Peptidase S1 domain-containing protein</fullName>
    </recommendedName>
</protein>
<evidence type="ECO:0000256" key="2">
    <source>
        <dbReference type="ARBA" id="ARBA00024195"/>
    </source>
</evidence>
<dbReference type="GO" id="GO:0006508">
    <property type="term" value="P:proteolysis"/>
    <property type="evidence" value="ECO:0007669"/>
    <property type="project" value="InterPro"/>
</dbReference>
<dbReference type="Pfam" id="PF00089">
    <property type="entry name" value="Trypsin"/>
    <property type="match status" value="2"/>
</dbReference>
<feature type="non-terminal residue" evidence="4">
    <location>
        <position position="319"/>
    </location>
</feature>
<dbReference type="Proteomes" id="UP001177023">
    <property type="component" value="Unassembled WGS sequence"/>
</dbReference>
<keyword evidence="5" id="KW-1185">Reference proteome</keyword>
<evidence type="ECO:0000259" key="3">
    <source>
        <dbReference type="PROSITE" id="PS50240"/>
    </source>
</evidence>
<dbReference type="InterPro" id="IPR009003">
    <property type="entry name" value="Peptidase_S1_PA"/>
</dbReference>
<proteinExistence type="inferred from homology"/>
<dbReference type="InterPro" id="IPR001254">
    <property type="entry name" value="Trypsin_dom"/>
</dbReference>
<name>A0AA36CI81_9BILA</name>
<feature type="domain" description="Peptidase S1" evidence="3">
    <location>
        <begin position="1"/>
        <end position="311"/>
    </location>
</feature>
<keyword evidence="1" id="KW-1015">Disulfide bond</keyword>
<dbReference type="GO" id="GO:0004252">
    <property type="term" value="F:serine-type endopeptidase activity"/>
    <property type="evidence" value="ECO:0007669"/>
    <property type="project" value="InterPro"/>
</dbReference>
<organism evidence="4 5">
    <name type="scientific">Mesorhabditis spiculigera</name>
    <dbReference type="NCBI Taxonomy" id="96644"/>
    <lineage>
        <taxon>Eukaryota</taxon>
        <taxon>Metazoa</taxon>
        <taxon>Ecdysozoa</taxon>
        <taxon>Nematoda</taxon>
        <taxon>Chromadorea</taxon>
        <taxon>Rhabditida</taxon>
        <taxon>Rhabditina</taxon>
        <taxon>Rhabditomorpha</taxon>
        <taxon>Rhabditoidea</taxon>
        <taxon>Rhabditidae</taxon>
        <taxon>Mesorhabditinae</taxon>
        <taxon>Mesorhabditis</taxon>
    </lineage>
</organism>
<dbReference type="SMART" id="SM00020">
    <property type="entry name" value="Tryp_SPc"/>
    <property type="match status" value="1"/>
</dbReference>
<accession>A0AA36CI81</accession>
<dbReference type="InterPro" id="IPR051487">
    <property type="entry name" value="Ser/Thr_Proteases_Immune/Dev"/>
</dbReference>
<comment type="similarity">
    <text evidence="2">Belongs to the peptidase S1 family. CLIP subfamily.</text>
</comment>
<dbReference type="PROSITE" id="PS50240">
    <property type="entry name" value="TRYPSIN_DOM"/>
    <property type="match status" value="1"/>
</dbReference>
<gene>
    <name evidence="4" type="ORF">MSPICULIGERA_LOCUS8002</name>
</gene>
<dbReference type="EMBL" id="CATQJA010002044">
    <property type="protein sequence ID" value="CAJ0569525.1"/>
    <property type="molecule type" value="Genomic_DNA"/>
</dbReference>
<dbReference type="PANTHER" id="PTHR24256">
    <property type="entry name" value="TRYPTASE-RELATED"/>
    <property type="match status" value="1"/>
</dbReference>
<dbReference type="InterPro" id="IPR043504">
    <property type="entry name" value="Peptidase_S1_PA_chymotrypsin"/>
</dbReference>
<sequence>MIGDSVVLTAARCVVQDEAPFELYPNTSMYVFWNAETVTPWGSDERNAELFGIDKIIVHPEFFEDRTTLENDFHDDIALLTVKKGANFSHVVTPIMIPDRFKWDDWEGPLELMGWGRTEIENNQNGDLYGYEAGLFPQDFCQELFETELPDEVYCIRANETQTGSCKEDIGGAVVIMHEQRTMLVAGEEEEDEEEDNIIRPTPYMVARTILHPDLLRNAPTGDVYNDVALLEPTFPDMKFDETVFCFAGVEKKHGPCDGDFGGPVLLKMHSYWYQIGLVSNIEMNCSYRKQQPALAVDLSQFCDWLEPITHAPCVKIRF</sequence>
<evidence type="ECO:0000313" key="4">
    <source>
        <dbReference type="EMBL" id="CAJ0569525.1"/>
    </source>
</evidence>
<dbReference type="SUPFAM" id="SSF50494">
    <property type="entry name" value="Trypsin-like serine proteases"/>
    <property type="match status" value="2"/>
</dbReference>